<feature type="compositionally biased region" description="Polar residues" evidence="3">
    <location>
        <begin position="638"/>
        <end position="668"/>
    </location>
</feature>
<feature type="region of interest" description="Disordered" evidence="3">
    <location>
        <begin position="3894"/>
        <end position="3969"/>
    </location>
</feature>
<evidence type="ECO:0000256" key="2">
    <source>
        <dbReference type="RuleBase" id="RU003953"/>
    </source>
</evidence>
<feature type="compositionally biased region" description="Low complexity" evidence="3">
    <location>
        <begin position="1355"/>
        <end position="1369"/>
    </location>
</feature>
<comment type="similarity">
    <text evidence="2">Belongs to the tRNA nucleotidyltransferase/poly(A) polymerase family.</text>
</comment>
<feature type="compositionally biased region" description="Basic residues" evidence="3">
    <location>
        <begin position="720"/>
        <end position="740"/>
    </location>
</feature>
<dbReference type="InterPro" id="IPR028889">
    <property type="entry name" value="USP"/>
</dbReference>
<feature type="compositionally biased region" description="Low complexity" evidence="3">
    <location>
        <begin position="6506"/>
        <end position="6520"/>
    </location>
</feature>
<feature type="region of interest" description="Disordered" evidence="3">
    <location>
        <begin position="2605"/>
        <end position="2633"/>
    </location>
</feature>
<feature type="compositionally biased region" description="Basic and acidic residues" evidence="3">
    <location>
        <begin position="541"/>
        <end position="563"/>
    </location>
</feature>
<dbReference type="Proteomes" id="UP000295497">
    <property type="component" value="Chromosome"/>
</dbReference>
<feature type="region of interest" description="Disordered" evidence="3">
    <location>
        <begin position="4793"/>
        <end position="4812"/>
    </location>
</feature>
<sequence length="6637" mass="708846">MRSSRSRSTSPATGVRSGLGNQIKGSGRFTHPSTSSSTPSSSTAVPDAVNQAAAPKPTPKPGAFSGWDPVTRKTVSQTNSPGPTTTTTTASGSQFGSTTTGNNSPNVGQAPTTAPSSPTAAPRPPASPVNVPPNQSVMPGSDGSQSPELPGSRTPPATAGAPQPPVRPQSSPAGGGIPQGSTPRPNTPPPNLGSSANPPLATQTPVRPQSSPAGGGIPQGSTPRPNTPPPNLGSSANLPQATQTPPVRPQSSPAGGGIPQGSTPRPNTPPPNLGSSANPPQATQTPPVRPQSAPSNNSGLPQGSTSPAKPSSQLPGNASQGNTSATTQGGTSPKAGETSPTAPPKEVAPKDSTSAQTSPKATETGGKSSPTQKPASAAQGTPATTQGGSPPKPGETSPTAPPKEVAPKEVAPKEVVPKDSTSAQTSPKATETGGKSSPTQKPASAAQGTPATTQGGSPPKPGETSPTTPPKEVVPKEVAPKEVVPKDSTSAQTSPKATETGGKSSPTQKPASAAQGTPATTQGGSPPKPGETSPTTPPKEVAPKEVVPKEVAPKEVAPKEVVPKDSTSAQTSPKTTETGGKSSPTQKPASAAQGTPAATQGGSPPKPGETSPTAPPKEVAPKEVAPKEVAPKEVVPKDSTSAQTSPKTTETGGKSSPTQKPASAAQETPTSPSGSKSPPAGQGSQQPGRDRPGPQPGSSSTTTALAQDGEVTWIAAKAVKISKWRTPTGKRSRREAKRALPKLGDALSHGGFPTNPVNAKKKIGKRFPKGTLFSDAEWDAFKQLSSTPEGQTWLKASGMLPHDQIEEYLSNDNPEKFRGFHKLHKPSKVVMASYVSRQMKGGEDGKRFEGTPPAAVALSMEARHTTDPARRDELKKQIDQGIAKEWAKTFEHTEPNDDANTAMDKGAVLAPKTVKDTLTRAEPKSLSKDEALDRHRQSIEVLKNTFHLLQAGAEIYDAGSKSHVPLQDVPVAKLLSHGGRVNIQIPAGSPPYALTEFIGITDEKGNPKTGVFKRDYGTHHVALGKRKFKEEGGRVAMVKSKLDDTELYGMNLAIGGLGLKDFNGDVILPDGAHGHLFIGYRPPKPGRPGALQIGLETTGPGAPSTVGYVHNWLSTEKTANPISSVGGLKQDKIGDEKGKNARTVDLRKLGDDWRGTLEGRADQFEQDAKENPTEAIKNLVGPRDIPPPDTEDTAPHASDASSDGADDESSDGADDESSDGSDRSERGSRAGDRRAPPGDAASDPKRGAEDPGQGRSDQRQRGAEQAPKGNEPREMPGDAPEQMTAKTPEASSPRPEAGTTQSAPGKAPERPGQPRPERKIVRDPSSEKAASADDPKQLGEGKTSDPADMLAGYNPAASSGDAAADPQAQLDEIEEEPPSERAPDPETSTPVEQVTWIVDKAVKNTLWRTDTGMMSRDRAKHGLFAIQGPLGSSGFPPDPTTAKERLGGRFPKGPLLSDAEWSAFEQLSSTPQGQSWLNASGMLTHEQIEQYLSDDPSKNPERFRGFHKLHKASKVVLASYVSRQMNGGEAGKRFEGTPPAAVALSMEARHTTDAARREELKRLIDQGIVEEWSKTLEYTEPNDAATEAIGKGAVLAPKTLVNSLTFTKGKQLSKDEVVERHGQSLEVLKNVFHLLQEGAEIYDGTSKSYVPVDDTPVAKLLSHGGRVNVQIPAGSAPYALTEHLGITDKNGKPKPGVFKRFVGTHHVALGDGKFKEQGGQGAALLAKLDDTELYGINLAVGGLGLKDFNGDVILPDGAHGHMFIGYRPPKPGRPGALQIGMETTGPGAPSTVGYVHNWRSTEKTANPISSVGGLKQDKIGDESTKNARTVDLGKLGGDWAKTLKDRAERFEQELAEKGKDALHELLGPRTQPPQELQDAQQRSGGPEQEPRNSERREPPPGDASVNTLAGYNPAADSRAETAAPQAQTNEIEEEPEPPSERAPDPETSTPVEEVTWIVDKAVKKTLWRPDTGLMSREKAKRGLPTIAAQLTSGGLPRDPGEAKTQIGGRFPKGPLLSDAEWSAFEQLSSTPEGRSWLNASGMLTHDEVEQYLSSDPSDNPERFRGFHQLHKASKVVLASYVSRQMNGDEHGKRFEGTPPAAVALSMEARHTTDSTRREELKRLIDQGIVEEWSKTLEHTEPNDAATEAIDKGAVLDPKEGKKLSKDEVVDRHGQSLEVLKNVFHLLQAGAEIYDGTSKSHVPVDDTPVAKLLSHGGRVNIQIPPGSAPYALTEHLGITDEHGNPAPGVFKRAFGTHHVALGKGKFKEQGGQGAAILAKLDDTELYGINLAVGGLGLKDFNGDVILPDGAHGHLFIGYRPPKPGRPGALQIGLETTGPGAPSTVGYVHNWRSTEKTANPISSVGGLKQDKIGDESTKNARTVDLGKLGGDWATTLKDRAEQFEQELAEKGKDALHELLGPRTQPPQELQDDGVGRSGDALAGAAAPGATPSPTPASAGGTAKIEPSAQNSGKTLDELLDELDKQSRAWSQPATDENKKDAIRLLTGLLQRQNVRPSVIDRLRELIQNPASLSQSAFTNCALTGILYPTLKNDLATTSHLVAALFTGKPLGKFADSPAAGSSRPQGSGTGALSDSLDLVRRVMTGDVPQALGPAPTRPLVNGLRTAKAKRDRLKKDTDRAALERHLLDHLLARGLVEMLGPDALAELEQQTDGARQPGVVAAQGDLLASANSVASLFNSALGANATVITGSSPGDYDVAHINEALQQTDKAGFAIATVKDGKALWSAAKQHEASSTAPHAPGDVAQLGEPATIAPHHAPIDGPITDQGDSFLVPLQSWGRTFPVRVNKEDMPEVFAAITYGTALPPRAPSPTASAQVQALAELQAGYGPDSSSGDAAADPQSQLDEIEEEPPSERAPDPETSTPVEEVTWIVDKAVKNTLWRTDTGMMSRDRAKHGLFAIQGPLGNSGFPPDPTTAKERLGGRFPKGPLLSDAEWSAFEQLSSTPQGQSWLNASGMLTHEQIEQYLSDDPSKNPERFRGFHKLHKASKVVLASYVSRQMNGGEAGKRFEGTPPAAVALSMEARHTTDAARREELKRLIDQGIVEEWSKTLEYTEPNDAATEAIGKGAVLAPKTLVNSLTFTKGKQLSKDQVVERHGQSLEVLKNVFHLLQEGAEIYDGTSKSYVPVDDTPVAKLLSHGGRVNVQIPAGSAPYALTEHLGITDKNGKPKPGVFKRFVGTHHVALGDGKFKEQGGQGAALLAKLDDTELYGINLAVGGLGLKDFNGDVILPDGAHGHMFIGYRPPKPGRPGALQIGMETTGPGAPSTVGYVHNWRSTEKTANPISSVGGLKQDKIGDESTKNARTVDLGKLGGDWAKTLKDRAERFEQELAEKGKDALHELLGPRTQPPQELQDSQQRSDNEPGDDPADMLAGYNPASSSGDAAADPQEQFDEIEEEPEPPSERAPDPETSTPVEEVTWIVDKAVKNTLWRPDTGIVKRELAKRGLPKLAAQLTSGGLPRDPGEAKTQIGGRFPKGPLLSDAEWSAFEQLSSTPEGRSWLNASGMLTHDEIEQYLSSDPSDNPERFRGFHQLHKASKVVLASYVSRQMSGGEAGKRFEGTPPAAVALSMEARHTTDSTRREELKRLIDQGIVEEWSKTLEHTEPNDDASTAIDKGAVLDPKEGKKLSKDEVVDRHGQSLEVLKNVFHLLQAGAEIYDGTSKSHVPVDDVPVAKLLSHGGRVNIQIPPGSAPYALTEHLGITDEHGNPAPGVFKRAFGTHHVALGKGKFKEQGGQGAAILAKLDDTELYGINLAVGGLGLKDFNGDVILPDGAHGHLFIGYRPPKPGRPGALQIGLETTGPGAPSTVGYVHNWRSTEKTANPISSVGGLKQDKIGDESTKNARTVDLGKLGGDWATTLKARADSFEQDLKQRGKDALHELLGPRTQPPQELQDSRQRSDNEPGDAPADMLAGYNPASSSGDAAADPQAQLDEIEEEPPSERAPDPETSTPVEEVTWIVDKAVKNTLWRTDTGMMSRDRAKHGLFAIQGPLGSSGFPPDPATAKERLGGRFPKGPLLSDAEWSAFEQLSSTPQGQSWLNASGMLTHEQIEQYLSDDPSKNPERFRGFHKLHKASKVVLASYVSRQMNGGEAGKRFEGTPPAAVALSMEARHTTDAARREELKRLIDQGIVEEWSKTLEYTEPNDAATEAIDKGAVLAPKTLVNSLTFTKGKQLSKDEVVERHGQSLEVLKNIFHLLQEGAEIYDGTSKSYVPVDDTPVAKLLSHGGRVNVQIPAGSAPYALTEHLGITDKNGKPKPGVFKRFVGTHHVALGDGKFKEQGGQGAALLAKLDDTELYGINLAVGGLGLKDFNGDVILPDGAHGHMFIGYRPPKPGRPGALQIGMETTGPGAPSTVGYVHNWRSTEKTANPISSVGGLKQDKIGDESTKNARTVDLGKLGGDWATTLKARADSFEQDLKQRGKDALHELLGPRTQPSQELQDGRQRSDNEPGDAPTDTAQRPKAPASVLAGYNPTLDGENVAADARPHADGAQVEPSSQRQGRTLDELVSSLEEQSRAWSGPANDEVRQQAANSLAGLLESLNVDRAIVDRLRELIENPASLSQSAFSSCGVSSALYTMLKGDLATTSHLVVALFTGRLLGRLAQAPGARELGAQPNPGRAALSEDLDILRRVMTGEIPRALGPAPTRPLVNGLKTAGAKRGGLTKATDRQQLDRHLLDHLLSRGLVELLGQDAVAQHGKRTDGAKQPGVAAAQGDMLLSASSIASLMSDALGAEVTVKSGGLSESDVTRINETLGRTDRAGFAVATIANGKALWEAAKRHRDGGDAKPHAPATVAPLRKGEAESRHHFAIDGEITVDGDAFIVPVQSWGQSFPIRVPKADMPRLFEVVTLGTYPPALDTSAEQRAPAHLASREPSGTAHDGADTADLLAGAPAKQDGASLDPGSVQRNSSGLYRALQERVPQQHLNEVMRLVDDTIGARLLPQILDILPIELPAAKRLAEEIVEKWLLFHPGVGRLPPGELQQQLAAHVELVVRTLKRDQGRRTISRGNDAEKDGKAPPAAAEPSAPQHAPPPDPQKHEKKQRKPQKQGNFKKPARNTPAEQSIPEWIWGMPQYKGLQDKLLERFTDGTVQRALSELLAEESLSLNSLALFLSAKDSSRESKNALKWFKKVLEPYTGEKRRLAFDVAKALGALDSLEKMPGVDLPALRDPPPPPTRDEEAPQAVAKRGKEGRWVTSDELKIVERSIGQRAFAGMLARAMDKGKVANTRGIIEHLVRHAERLSDPALSPPLTSTSLVVDSNLVEDLLTPRDQLSPARRDIRDQLESLIRKEKITDLRLANINIGELFQHDDILGSTFTTSDGTTTIPWYGIRRDRGQRGDMDEYDQGFDELTKKSVGEKKGSADRSMLADAFFSERASEGGAPAVPHFATNDNGILTPLLDFAGIDAAKRGEKPFDKFVEENSGGTSYFRPRLMDRELKTHAILAQKRSPNTTTDGAAPDPSPPIGASLLDTPVGATHHVHDLIALINTYGFDVYIVGGAVRDALSGIEPRDVDLKTNMPMWMLEEALQSHPSLRFLSVSTVPNLRLLQVGSGDNVVDITAGDSASALVPFDVMADALKRDFRMNAIYVDENGFVVDPIGGIEDQLLGRLRFVADPGPPASVEDRQSAVVEHLRQAPWNLGRALKFYQRGYALDPEILHALLDNAESILASMKEREAPLRDKSLLLHQMRVKSPDQLIETMEVLGFSPGAIRELIPDEVAGRFDDESLAYEHDILPRWRDTPDDDARDYPLGAPEMKIDLATGRIYQYRFHALLPPQQPGQAEERVIIDVDLSDHNQAGHNAPHYHVYRWRDRGGKATWDKKKNGFSDTGQPGHPPIDGDYYRGPQPWRFDEQLHSNSSDFVPAAEELIEDAGIEFTMTGDLIELGGQVKLHRERLRELHGRGQLGKLLMLVKNLNDGIPWSSKDQATVDLSGSQRGQERLRFQPQLDLVVPFLIDAGIKDPTSIELFAENGQMRHDALLRLYDLVSGEARPDLRRPAAEFALDGARSFNEFVERFEFYVASMQDNLSGADVDALWQAQLQAAQEAGAVGDTTLGEGGNLQERLAAAADQLQFESTSTAAYHSAKHAADFLAPAELEAVSQADVVRRYLDAARDVVRNATAIETRTDETGATNVVLWHGANKAIARVRPDGTAHLLTSYAHDRRNIAPAAVSPPPAETGVHNIGNSCFLSAGLTMLALTDAYYDLFAPRDGEDLDAAGPRLRAAVRPILEQIRAGTLVGAETMQALDEVLRDTGVLGASSRTTQQDPSEVLFRRLFERASLDTAGVTLAQRQRTDWREVKLSETGEALGDRTSLDDNLVWDSTQPDVVLSPLVNGSRTLQQALDAHFGASTMDDVAAVRQGRAVTGSPSRQLLVDSTNNTPRAITIALQRGDGENESEIDVPEWLRVNDRWYRLNVVVNHHGQTRDAGHYTATTRNAATGQWQVRDDRRVSDADPRAAAQRRNRGYLFTFERVDDAADGPDAAAEATAARIVGTALAPLPSTPSSSAATNGATRPEGEDPADQLGSFSPWNGASDTTQGQETPRATDAPTVDTETIPAEIDALVRTLVAKSRDWSSPRTQAEKQEAIALVTELLQQLGMDAKVVDRGGEQGKDSPDSEHSTCTCVR</sequence>
<feature type="compositionally biased region" description="Basic and acidic residues" evidence="3">
    <location>
        <begin position="473"/>
        <end position="485"/>
    </location>
</feature>
<feature type="compositionally biased region" description="Polar residues" evidence="3">
    <location>
        <begin position="192"/>
        <end position="212"/>
    </location>
</feature>
<feature type="region of interest" description="Disordered" evidence="3">
    <location>
        <begin position="5012"/>
        <end position="5076"/>
    </location>
</feature>
<feature type="compositionally biased region" description="Basic and acidic residues" evidence="3">
    <location>
        <begin position="3635"/>
        <end position="3644"/>
    </location>
</feature>
<dbReference type="InterPro" id="IPR001394">
    <property type="entry name" value="Peptidase_C19_UCH"/>
</dbReference>
<feature type="compositionally biased region" description="Low complexity" evidence="3">
    <location>
        <begin position="2440"/>
        <end position="2460"/>
    </location>
</feature>
<feature type="compositionally biased region" description="Polar residues" evidence="3">
    <location>
        <begin position="2848"/>
        <end position="2862"/>
    </location>
</feature>
<feature type="compositionally biased region" description="Polar residues" evidence="3">
    <location>
        <begin position="3364"/>
        <end position="3374"/>
    </location>
</feature>
<dbReference type="InterPro" id="IPR043519">
    <property type="entry name" value="NT_sf"/>
</dbReference>
<feature type="compositionally biased region" description="Low complexity" evidence="3">
    <location>
        <begin position="76"/>
        <end position="120"/>
    </location>
</feature>
<organism evidence="5 6">
    <name type="scientific">Sorangium cellulosum</name>
    <name type="common">Polyangium cellulosum</name>
    <dbReference type="NCBI Taxonomy" id="56"/>
    <lineage>
        <taxon>Bacteria</taxon>
        <taxon>Pseudomonadati</taxon>
        <taxon>Myxococcota</taxon>
        <taxon>Polyangia</taxon>
        <taxon>Polyangiales</taxon>
        <taxon>Polyangiaceae</taxon>
        <taxon>Sorangium</taxon>
    </lineage>
</organism>
<dbReference type="Pfam" id="PF00443">
    <property type="entry name" value="UCH"/>
    <property type="match status" value="1"/>
</dbReference>
<feature type="compositionally biased region" description="Polar residues" evidence="3">
    <location>
        <begin position="565"/>
        <end position="587"/>
    </location>
</feature>
<dbReference type="Pfam" id="PF01743">
    <property type="entry name" value="PolyA_pol"/>
    <property type="match status" value="1"/>
</dbReference>
<feature type="region of interest" description="Disordered" evidence="3">
    <location>
        <begin position="3613"/>
        <end position="3644"/>
    </location>
</feature>
<feature type="compositionally biased region" description="Polar residues" evidence="3">
    <location>
        <begin position="1872"/>
        <end position="1883"/>
    </location>
</feature>
<feature type="compositionally biased region" description="Low complexity" evidence="3">
    <location>
        <begin position="3930"/>
        <end position="3944"/>
    </location>
</feature>
<feature type="compositionally biased region" description="Acidic residues" evidence="3">
    <location>
        <begin position="3405"/>
        <end position="3416"/>
    </location>
</feature>
<name>A0A4P2R1L2_SORCE</name>
<dbReference type="PROSITE" id="PS50235">
    <property type="entry name" value="USP_3"/>
    <property type="match status" value="1"/>
</dbReference>
<dbReference type="GO" id="GO:0004843">
    <property type="term" value="F:cysteine-type deubiquitinase activity"/>
    <property type="evidence" value="ECO:0007669"/>
    <property type="project" value="InterPro"/>
</dbReference>
<feature type="compositionally biased region" description="Basic and acidic residues" evidence="3">
    <location>
        <begin position="619"/>
        <end position="636"/>
    </location>
</feature>
<feature type="compositionally biased region" description="Pro residues" evidence="3">
    <location>
        <begin position="121"/>
        <end position="131"/>
    </location>
</feature>
<feature type="compositionally biased region" description="Basic and acidic residues" evidence="3">
    <location>
        <begin position="6616"/>
        <end position="6630"/>
    </location>
</feature>
<accession>A0A4P2R1L2</accession>
<feature type="compositionally biased region" description="Polar residues" evidence="3">
    <location>
        <begin position="351"/>
        <end position="388"/>
    </location>
</feature>
<dbReference type="SUPFAM" id="SSF81301">
    <property type="entry name" value="Nucleotidyltransferase"/>
    <property type="match status" value="1"/>
</dbReference>
<feature type="region of interest" description="Disordered" evidence="3">
    <location>
        <begin position="1"/>
        <end position="758"/>
    </location>
</feature>
<feature type="compositionally biased region" description="Basic and acidic residues" evidence="3">
    <location>
        <begin position="1163"/>
        <end position="1172"/>
    </location>
</feature>
<feature type="compositionally biased region" description="Low complexity" evidence="3">
    <location>
        <begin position="669"/>
        <end position="687"/>
    </location>
</feature>
<dbReference type="EMBL" id="CP012672">
    <property type="protein sequence ID" value="AUX36441.1"/>
    <property type="molecule type" value="Genomic_DNA"/>
</dbReference>
<feature type="domain" description="USP" evidence="4">
    <location>
        <begin position="6189"/>
        <end position="6484"/>
    </location>
</feature>
<dbReference type="Gene3D" id="3.30.460.10">
    <property type="entry name" value="Beta Polymerase, domain 2"/>
    <property type="match status" value="1"/>
</dbReference>
<dbReference type="SUPFAM" id="SSF54001">
    <property type="entry name" value="Cysteine proteinases"/>
    <property type="match status" value="1"/>
</dbReference>
<reference evidence="5 6" key="1">
    <citation type="submission" date="2015-09" db="EMBL/GenBank/DDBJ databases">
        <title>Sorangium comparison.</title>
        <authorList>
            <person name="Zaburannyi N."/>
            <person name="Bunk B."/>
            <person name="Overmann J."/>
            <person name="Mueller R."/>
        </authorList>
    </citation>
    <scope>NUCLEOTIDE SEQUENCE [LARGE SCALE GENOMIC DNA]</scope>
    <source>
        <strain evidence="5 6">So ce836</strain>
    </source>
</reference>
<dbReference type="GO" id="GO:0003723">
    <property type="term" value="F:RNA binding"/>
    <property type="evidence" value="ECO:0007669"/>
    <property type="project" value="UniProtKB-KW"/>
</dbReference>
<evidence type="ECO:0000313" key="5">
    <source>
        <dbReference type="EMBL" id="AUX36441.1"/>
    </source>
</evidence>
<dbReference type="Pfam" id="PF15521">
    <property type="entry name" value="Ntox11"/>
    <property type="match status" value="6"/>
</dbReference>
<gene>
    <name evidence="5" type="ORF">SOCE836_086480</name>
</gene>
<feature type="region of interest" description="Disordered" evidence="3">
    <location>
        <begin position="2844"/>
        <end position="2886"/>
    </location>
</feature>
<feature type="region of interest" description="Disordered" evidence="3">
    <location>
        <begin position="2416"/>
        <end position="2469"/>
    </location>
</feature>
<feature type="compositionally biased region" description="Polar residues" evidence="3">
    <location>
        <begin position="419"/>
        <end position="456"/>
    </location>
</feature>
<feature type="compositionally biased region" description="Low complexity" evidence="3">
    <location>
        <begin position="588"/>
        <end position="603"/>
    </location>
</feature>
<feature type="compositionally biased region" description="Polar residues" evidence="3">
    <location>
        <begin position="6536"/>
        <end position="6554"/>
    </location>
</feature>
<proteinExistence type="inferred from homology"/>
<evidence type="ECO:0000256" key="3">
    <source>
        <dbReference type="SAM" id="MobiDB-lite"/>
    </source>
</evidence>
<dbReference type="Gene3D" id="3.90.70.10">
    <property type="entry name" value="Cysteine proteinases"/>
    <property type="match status" value="1"/>
</dbReference>
<feature type="compositionally biased region" description="Polar residues" evidence="3">
    <location>
        <begin position="487"/>
        <end position="524"/>
    </location>
</feature>
<feature type="region of interest" description="Disordered" evidence="3">
    <location>
        <begin position="1865"/>
        <end position="1954"/>
    </location>
</feature>
<feature type="compositionally biased region" description="Polar residues" evidence="3">
    <location>
        <begin position="273"/>
        <end position="331"/>
    </location>
</feature>
<feature type="region of interest" description="Disordered" evidence="3">
    <location>
        <begin position="5173"/>
        <end position="5201"/>
    </location>
</feature>
<protein>
    <recommendedName>
        <fullName evidence="4">USP domain-containing protein</fullName>
    </recommendedName>
</protein>
<feature type="region of interest" description="Disordered" evidence="3">
    <location>
        <begin position="3357"/>
        <end position="3430"/>
    </location>
</feature>
<feature type="region of interest" description="Disordered" evidence="3">
    <location>
        <begin position="1163"/>
        <end position="1392"/>
    </location>
</feature>
<dbReference type="InterPro" id="IPR029121">
    <property type="entry name" value="Ntox11"/>
</dbReference>
<evidence type="ECO:0000259" key="4">
    <source>
        <dbReference type="PROSITE" id="PS50235"/>
    </source>
</evidence>
<dbReference type="PANTHER" id="PTHR48125:SF12">
    <property type="entry name" value="AT HOOK TRANSCRIPTION FACTOR FAMILY-RELATED"/>
    <property type="match status" value="1"/>
</dbReference>
<keyword evidence="2" id="KW-0694">RNA-binding</keyword>
<feature type="compositionally biased region" description="Basic and acidic residues" evidence="3">
    <location>
        <begin position="1888"/>
        <end position="1899"/>
    </location>
</feature>
<feature type="region of interest" description="Disordered" evidence="3">
    <location>
        <begin position="6616"/>
        <end position="6637"/>
    </location>
</feature>
<dbReference type="GO" id="GO:0016779">
    <property type="term" value="F:nucleotidyltransferase activity"/>
    <property type="evidence" value="ECO:0007669"/>
    <property type="project" value="InterPro"/>
</dbReference>
<dbReference type="InterPro" id="IPR038765">
    <property type="entry name" value="Papain-like_cys_pep_sf"/>
</dbReference>
<evidence type="ECO:0000313" key="6">
    <source>
        <dbReference type="Proteomes" id="UP000295497"/>
    </source>
</evidence>
<evidence type="ECO:0000256" key="1">
    <source>
        <dbReference type="ARBA" id="ARBA00022679"/>
    </source>
</evidence>
<feature type="compositionally biased region" description="Basic and acidic residues" evidence="3">
    <location>
        <begin position="1220"/>
        <end position="1249"/>
    </location>
</feature>
<feature type="region of interest" description="Disordered" evidence="3">
    <location>
        <begin position="6506"/>
        <end position="6567"/>
    </location>
</feature>
<feature type="region of interest" description="Disordered" evidence="3">
    <location>
        <begin position="4438"/>
        <end position="4493"/>
    </location>
</feature>
<keyword evidence="1 2" id="KW-0808">Transferase</keyword>
<dbReference type="PANTHER" id="PTHR48125">
    <property type="entry name" value="LP07818P1"/>
    <property type="match status" value="1"/>
</dbReference>
<feature type="compositionally biased region" description="Acidic residues" evidence="3">
    <location>
        <begin position="1204"/>
        <end position="1219"/>
    </location>
</feature>
<dbReference type="CDD" id="cd02257">
    <property type="entry name" value="Peptidase_C19"/>
    <property type="match status" value="1"/>
</dbReference>
<feature type="compositionally biased region" description="Low complexity" evidence="3">
    <location>
        <begin position="32"/>
        <end position="43"/>
    </location>
</feature>
<feature type="compositionally biased region" description="Basic and acidic residues" evidence="3">
    <location>
        <begin position="1315"/>
        <end position="1345"/>
    </location>
</feature>
<feature type="compositionally biased region" description="Low complexity" evidence="3">
    <location>
        <begin position="3393"/>
        <end position="3404"/>
    </location>
</feature>
<feature type="compositionally biased region" description="Polar residues" evidence="3">
    <location>
        <begin position="232"/>
        <end position="253"/>
    </location>
</feature>
<dbReference type="InterPro" id="IPR002646">
    <property type="entry name" value="PolA_pol_head_dom"/>
</dbReference>
<feature type="region of interest" description="Disordered" evidence="3">
    <location>
        <begin position="4874"/>
        <end position="4896"/>
    </location>
</feature>
<dbReference type="GO" id="GO:0006396">
    <property type="term" value="P:RNA processing"/>
    <property type="evidence" value="ECO:0007669"/>
    <property type="project" value="InterPro"/>
</dbReference>
<feature type="compositionally biased region" description="Basic and acidic residues" evidence="3">
    <location>
        <begin position="405"/>
        <end position="417"/>
    </location>
</feature>
<feature type="compositionally biased region" description="Low complexity" evidence="3">
    <location>
        <begin position="1"/>
        <end position="10"/>
    </location>
</feature>
<dbReference type="GO" id="GO:0016579">
    <property type="term" value="P:protein deubiquitination"/>
    <property type="evidence" value="ECO:0007669"/>
    <property type="project" value="InterPro"/>
</dbReference>
<feature type="compositionally biased region" description="Low complexity" evidence="3">
    <location>
        <begin position="5029"/>
        <end position="5040"/>
    </location>
</feature>